<dbReference type="EMBL" id="CP002069">
    <property type="protein sequence ID" value="ADI73582.1"/>
    <property type="molecule type" value="Genomic_DNA"/>
</dbReference>
<reference evidence="2 3" key="1">
    <citation type="submission" date="2010-06" db="EMBL/GenBank/DDBJ databases">
        <title>Complete sequence chromosome of Methanohalobium evestigatum Z-7303.</title>
        <authorList>
            <consortium name="US DOE Joint Genome Institute"/>
            <person name="Lucas S."/>
            <person name="Copeland A."/>
            <person name="Lapidus A."/>
            <person name="Cheng J.-F."/>
            <person name="Bruce D."/>
            <person name="Goodwin L."/>
            <person name="Pitluck S."/>
            <person name="Saunders E."/>
            <person name="Detter J.C."/>
            <person name="Han C."/>
            <person name="Tapia R."/>
            <person name="Land M."/>
            <person name="Hauser L."/>
            <person name="Kyrpides N."/>
            <person name="Mikhailova N."/>
            <person name="Sieprawska-Lupa M."/>
            <person name="Whitman W.B."/>
            <person name="Anderson I."/>
            <person name="Woyke T."/>
        </authorList>
    </citation>
    <scope>NUCLEOTIDE SEQUENCE [LARGE SCALE GENOMIC DNA]</scope>
    <source>
        <strain evidence="3">ATCC BAA-1072 / DSM 3721 / NBRC 107634 / OCM 161 / Z-7303</strain>
    </source>
</reference>
<dbReference type="InterPro" id="IPR014710">
    <property type="entry name" value="RmlC-like_jellyroll"/>
</dbReference>
<dbReference type="OrthoDB" id="114121at2157"/>
<dbReference type="InterPro" id="IPR011051">
    <property type="entry name" value="RmlC_Cupin_sf"/>
</dbReference>
<dbReference type="RefSeq" id="WP_013194150.1">
    <property type="nucleotide sequence ID" value="NC_014253.1"/>
</dbReference>
<dbReference type="Gene3D" id="2.60.120.10">
    <property type="entry name" value="Jelly Rolls"/>
    <property type="match status" value="1"/>
</dbReference>
<keyword evidence="3" id="KW-1185">Reference proteome</keyword>
<dbReference type="PANTHER" id="PTHR37694">
    <property type="entry name" value="SLR8022 PROTEIN"/>
    <property type="match status" value="1"/>
</dbReference>
<name>D7E6V8_METEZ</name>
<proteinExistence type="predicted"/>
<protein>
    <submittedName>
        <fullName evidence="2">Cupin 2 conserved barrel domain protein</fullName>
    </submittedName>
</protein>
<evidence type="ECO:0000313" key="3">
    <source>
        <dbReference type="Proteomes" id="UP000000391"/>
    </source>
</evidence>
<gene>
    <name evidence="2" type="ordered locus">Metev_0678</name>
</gene>
<dbReference type="SUPFAM" id="SSF51182">
    <property type="entry name" value="RmlC-like cupins"/>
    <property type="match status" value="1"/>
</dbReference>
<sequence>MQITNVESQPVQKNPHGVNARKLYDMDHGQAVHIELKPGESLRKHITPVDVFFYVLEGTATIEIGEETEDVEKDNLVESPAKIPHRVMNNGESNVRFIVVKMPKPTESTQLL</sequence>
<dbReference type="PANTHER" id="PTHR37694:SF1">
    <property type="entry name" value="SLR8022 PROTEIN"/>
    <property type="match status" value="1"/>
</dbReference>
<dbReference type="GeneID" id="9346300"/>
<dbReference type="STRING" id="644295.Metev_0678"/>
<organism evidence="2 3">
    <name type="scientific">Methanohalobium evestigatum (strain ATCC BAA-1072 / DSM 3721 / NBRC 107634 / OCM 161 / Z-7303)</name>
    <dbReference type="NCBI Taxonomy" id="644295"/>
    <lineage>
        <taxon>Archaea</taxon>
        <taxon>Methanobacteriati</taxon>
        <taxon>Methanobacteriota</taxon>
        <taxon>Stenosarchaea group</taxon>
        <taxon>Methanomicrobia</taxon>
        <taxon>Methanosarcinales</taxon>
        <taxon>Methanosarcinaceae</taxon>
        <taxon>Methanohalobium</taxon>
    </lineage>
</organism>
<dbReference type="HOGENOM" id="CLU_165492_0_0_2"/>
<dbReference type="AlphaFoldDB" id="D7E6V8"/>
<dbReference type="Pfam" id="PF07883">
    <property type="entry name" value="Cupin_2"/>
    <property type="match status" value="1"/>
</dbReference>
<feature type="domain" description="Cupin type-2" evidence="1">
    <location>
        <begin position="33"/>
        <end position="100"/>
    </location>
</feature>
<accession>D7E6V8</accession>
<dbReference type="InterPro" id="IPR013096">
    <property type="entry name" value="Cupin_2"/>
</dbReference>
<evidence type="ECO:0000259" key="1">
    <source>
        <dbReference type="Pfam" id="PF07883"/>
    </source>
</evidence>
<dbReference type="KEGG" id="mev:Metev_0678"/>
<evidence type="ECO:0000313" key="2">
    <source>
        <dbReference type="EMBL" id="ADI73582.1"/>
    </source>
</evidence>
<dbReference type="CDD" id="cd06984">
    <property type="entry name" value="cupin_Moth_1897"/>
    <property type="match status" value="1"/>
</dbReference>
<dbReference type="Proteomes" id="UP000000391">
    <property type="component" value="Chromosome"/>
</dbReference>